<feature type="compositionally biased region" description="Basic residues" evidence="1">
    <location>
        <begin position="27"/>
        <end position="52"/>
    </location>
</feature>
<name>A0A6J4VAA2_9BACT</name>
<sequence length="69" mass="8234">GAWRSVRRGRWRMAAFPTRWSGLVRGGLRRMPTRASRHDRAPRRQRRPRHRAQSAAAPRRDQPRIGRRL</sequence>
<evidence type="ECO:0000313" key="2">
    <source>
        <dbReference type="EMBL" id="CAA9568653.1"/>
    </source>
</evidence>
<evidence type="ECO:0000256" key="1">
    <source>
        <dbReference type="SAM" id="MobiDB-lite"/>
    </source>
</evidence>
<organism evidence="2">
    <name type="scientific">uncultured Thermomicrobiales bacterium</name>
    <dbReference type="NCBI Taxonomy" id="1645740"/>
    <lineage>
        <taxon>Bacteria</taxon>
        <taxon>Pseudomonadati</taxon>
        <taxon>Thermomicrobiota</taxon>
        <taxon>Thermomicrobia</taxon>
        <taxon>Thermomicrobiales</taxon>
        <taxon>environmental samples</taxon>
    </lineage>
</organism>
<feature type="compositionally biased region" description="Basic and acidic residues" evidence="1">
    <location>
        <begin position="58"/>
        <end position="69"/>
    </location>
</feature>
<dbReference type="EMBL" id="CADCWG010000224">
    <property type="protein sequence ID" value="CAA9568653.1"/>
    <property type="molecule type" value="Genomic_DNA"/>
</dbReference>
<proteinExistence type="predicted"/>
<feature type="non-terminal residue" evidence="2">
    <location>
        <position position="1"/>
    </location>
</feature>
<dbReference type="AlphaFoldDB" id="A0A6J4VAA2"/>
<gene>
    <name evidence="2" type="ORF">AVDCRST_MAG49-3352</name>
</gene>
<accession>A0A6J4VAA2</accession>
<feature type="non-terminal residue" evidence="2">
    <location>
        <position position="69"/>
    </location>
</feature>
<reference evidence="2" key="1">
    <citation type="submission" date="2020-02" db="EMBL/GenBank/DDBJ databases">
        <authorList>
            <person name="Meier V. D."/>
        </authorList>
    </citation>
    <scope>NUCLEOTIDE SEQUENCE</scope>
    <source>
        <strain evidence="2">AVDCRST_MAG49</strain>
    </source>
</reference>
<feature type="region of interest" description="Disordered" evidence="1">
    <location>
        <begin position="27"/>
        <end position="69"/>
    </location>
</feature>
<protein>
    <submittedName>
        <fullName evidence="2">Uncharacterized protein</fullName>
    </submittedName>
</protein>